<reference evidence="4" key="1">
    <citation type="journal article" date="2019" name="Int. J. Syst. Evol. Microbiol.">
        <title>The Global Catalogue of Microorganisms (GCM) 10K type strain sequencing project: providing services to taxonomists for standard genome sequencing and annotation.</title>
        <authorList>
            <consortium name="The Broad Institute Genomics Platform"/>
            <consortium name="The Broad Institute Genome Sequencing Center for Infectious Disease"/>
            <person name="Wu L."/>
            <person name="Ma J."/>
        </authorList>
    </citation>
    <scope>NUCLEOTIDE SEQUENCE [LARGE SCALE GENOMIC DNA]</scope>
    <source>
        <strain evidence="4">JCM 17705</strain>
    </source>
</reference>
<comment type="caution">
    <text evidence="3">The sequence shown here is derived from an EMBL/GenBank/DDBJ whole genome shotgun (WGS) entry which is preliminary data.</text>
</comment>
<evidence type="ECO:0008006" key="5">
    <source>
        <dbReference type="Google" id="ProtNLM"/>
    </source>
</evidence>
<proteinExistence type="inferred from homology"/>
<gene>
    <name evidence="3" type="ORF">GCM10023149_12130</name>
</gene>
<comment type="similarity">
    <text evidence="1">Belongs to the DinB family.</text>
</comment>
<dbReference type="PANTHER" id="PTHR37302:SF3">
    <property type="entry name" value="DAMAGE-INDUCIBLE PROTEIN DINB"/>
    <property type="match status" value="1"/>
</dbReference>
<name>A0ABP8G1R2_9SPHI</name>
<dbReference type="Pfam" id="PF05163">
    <property type="entry name" value="DinB"/>
    <property type="match status" value="1"/>
</dbReference>
<evidence type="ECO:0000313" key="3">
    <source>
        <dbReference type="EMBL" id="GAA4315491.1"/>
    </source>
</evidence>
<organism evidence="3 4">
    <name type="scientific">Mucilaginibacter gynuensis</name>
    <dbReference type="NCBI Taxonomy" id="1302236"/>
    <lineage>
        <taxon>Bacteria</taxon>
        <taxon>Pseudomonadati</taxon>
        <taxon>Bacteroidota</taxon>
        <taxon>Sphingobacteriia</taxon>
        <taxon>Sphingobacteriales</taxon>
        <taxon>Sphingobacteriaceae</taxon>
        <taxon>Mucilaginibacter</taxon>
    </lineage>
</organism>
<evidence type="ECO:0000256" key="1">
    <source>
        <dbReference type="ARBA" id="ARBA00008635"/>
    </source>
</evidence>
<accession>A0ABP8G1R2</accession>
<dbReference type="Proteomes" id="UP001500582">
    <property type="component" value="Unassembled WGS sequence"/>
</dbReference>
<keyword evidence="4" id="KW-1185">Reference proteome</keyword>
<dbReference type="EMBL" id="BAABFT010000002">
    <property type="protein sequence ID" value="GAA4315491.1"/>
    <property type="molecule type" value="Genomic_DNA"/>
</dbReference>
<evidence type="ECO:0000256" key="2">
    <source>
        <dbReference type="ARBA" id="ARBA00022723"/>
    </source>
</evidence>
<dbReference type="InterPro" id="IPR007837">
    <property type="entry name" value="DinB"/>
</dbReference>
<dbReference type="Gene3D" id="1.20.120.450">
    <property type="entry name" value="dinb family like domain"/>
    <property type="match status" value="1"/>
</dbReference>
<sequence>MNKGVAIIEESDVITIDAVKQLFANADAYVDEFLNRFAQTLNDPISAVLPRNRPVTATPLEIYTHAFAHEFHHKGQIMTMCRLLGHTPPDTDIIRF</sequence>
<dbReference type="InterPro" id="IPR034660">
    <property type="entry name" value="DinB/YfiT-like"/>
</dbReference>
<protein>
    <recommendedName>
        <fullName evidence="5">DinB family protein</fullName>
    </recommendedName>
</protein>
<dbReference type="SUPFAM" id="SSF109854">
    <property type="entry name" value="DinB/YfiT-like putative metalloenzymes"/>
    <property type="match status" value="1"/>
</dbReference>
<dbReference type="PANTHER" id="PTHR37302">
    <property type="entry name" value="SLR1116 PROTEIN"/>
    <property type="match status" value="1"/>
</dbReference>
<keyword evidence="2" id="KW-0479">Metal-binding</keyword>
<evidence type="ECO:0000313" key="4">
    <source>
        <dbReference type="Proteomes" id="UP001500582"/>
    </source>
</evidence>